<reference evidence="1 2" key="1">
    <citation type="submission" date="2019-03" db="EMBL/GenBank/DDBJ databases">
        <title>Dyadobacter AR-3-6 sp. nov., isolated from arctic soil.</title>
        <authorList>
            <person name="Chaudhary D.K."/>
        </authorList>
    </citation>
    <scope>NUCLEOTIDE SEQUENCE [LARGE SCALE GENOMIC DNA]</scope>
    <source>
        <strain evidence="1 2">AR-3-6</strain>
    </source>
</reference>
<proteinExistence type="predicted"/>
<comment type="caution">
    <text evidence="1">The sequence shown here is derived from an EMBL/GenBank/DDBJ whole genome shotgun (WGS) entry which is preliminary data.</text>
</comment>
<evidence type="ECO:0000313" key="1">
    <source>
        <dbReference type="EMBL" id="TDE10800.1"/>
    </source>
</evidence>
<dbReference type="RefSeq" id="WP_131961530.1">
    <property type="nucleotide sequence ID" value="NZ_SMFL01000014.1"/>
</dbReference>
<accession>A0A4R5DFR4</accession>
<keyword evidence="2" id="KW-1185">Reference proteome</keyword>
<gene>
    <name evidence="1" type="ORF">E0F88_27390</name>
</gene>
<dbReference type="EMBL" id="SMFL01000014">
    <property type="protein sequence ID" value="TDE10800.1"/>
    <property type="molecule type" value="Genomic_DNA"/>
</dbReference>
<evidence type="ECO:0000313" key="2">
    <source>
        <dbReference type="Proteomes" id="UP000294850"/>
    </source>
</evidence>
<dbReference type="AlphaFoldDB" id="A0A4R5DFR4"/>
<sequence length="104" mass="11999">METDKIISVPILGEKHTDVKFGIYFFHYHLDGRFIDDEIHSRYAVDDLGRTNTIIDVTADNLHVFKGIEIKGKKCMRLTTGIKPPPPGSDNYKGKTPIKKYYQW</sequence>
<name>A0A4R5DFR4_9BACT</name>
<organism evidence="1 2">
    <name type="scientific">Dyadobacter psychrotolerans</name>
    <dbReference type="NCBI Taxonomy" id="2541721"/>
    <lineage>
        <taxon>Bacteria</taxon>
        <taxon>Pseudomonadati</taxon>
        <taxon>Bacteroidota</taxon>
        <taxon>Cytophagia</taxon>
        <taxon>Cytophagales</taxon>
        <taxon>Spirosomataceae</taxon>
        <taxon>Dyadobacter</taxon>
    </lineage>
</organism>
<dbReference type="OrthoDB" id="795377at2"/>
<protein>
    <submittedName>
        <fullName evidence="1">Uncharacterized protein</fullName>
    </submittedName>
</protein>
<dbReference type="Proteomes" id="UP000294850">
    <property type="component" value="Unassembled WGS sequence"/>
</dbReference>